<keyword evidence="2" id="KW-1133">Transmembrane helix</keyword>
<keyword evidence="2" id="KW-0472">Membrane</keyword>
<dbReference type="PANTHER" id="PTHR42028:SF1">
    <property type="entry name" value="YALI0E30657P"/>
    <property type="match status" value="1"/>
</dbReference>
<organism evidence="4 5">
    <name type="scientific">Mucor plumbeus</name>
    <dbReference type="NCBI Taxonomy" id="97098"/>
    <lineage>
        <taxon>Eukaryota</taxon>
        <taxon>Fungi</taxon>
        <taxon>Fungi incertae sedis</taxon>
        <taxon>Mucoromycota</taxon>
        <taxon>Mucoromycotina</taxon>
        <taxon>Mucoromycetes</taxon>
        <taxon>Mucorales</taxon>
        <taxon>Mucorineae</taxon>
        <taxon>Mucoraceae</taxon>
        <taxon>Mucor</taxon>
    </lineage>
</organism>
<proteinExistence type="predicted"/>
<evidence type="ECO:0000313" key="4">
    <source>
        <dbReference type="EMBL" id="KAG2214109.1"/>
    </source>
</evidence>
<name>A0A8H7RMA9_9FUNG</name>
<gene>
    <name evidence="4" type="ORF">INT46_011911</name>
</gene>
<evidence type="ECO:0000259" key="3">
    <source>
        <dbReference type="Pfam" id="PF23585"/>
    </source>
</evidence>
<sequence length="262" mass="27223">MLASELVKLRILQQLTSSQADTATTQDAQTSSASVAAISTDTSSVSATATAITTASLDASASTGTPTESDSGYPDNGKAWSDLPTSSSFGNTVYAGSVTFATPTKSGSVSPLYPIQTAANVTFQWGYTALRVRPVNLTLNAVGPNSVTVDITAMDGSATEAVWNLGSVPTDTPLMNGYYKIQLFDQRGVSVDYSPGWMSPCTTLSIALYSPDLYDPITTISGYCPTCFYSGGNAFREAFKPIAAAISIAAVTSIIVLINILG</sequence>
<dbReference type="OrthoDB" id="2435509at2759"/>
<reference evidence="4" key="1">
    <citation type="submission" date="2020-12" db="EMBL/GenBank/DDBJ databases">
        <title>Metabolic potential, ecology and presence of endohyphal bacteria is reflected in genomic diversity of Mucoromycotina.</title>
        <authorList>
            <person name="Muszewska A."/>
            <person name="Okrasinska A."/>
            <person name="Steczkiewicz K."/>
            <person name="Drgas O."/>
            <person name="Orlowska M."/>
            <person name="Perlinska-Lenart U."/>
            <person name="Aleksandrzak-Piekarczyk T."/>
            <person name="Szatraj K."/>
            <person name="Zielenkiewicz U."/>
            <person name="Pilsyk S."/>
            <person name="Malc E."/>
            <person name="Mieczkowski P."/>
            <person name="Kruszewska J.S."/>
            <person name="Biernat P."/>
            <person name="Pawlowska J."/>
        </authorList>
    </citation>
    <scope>NUCLEOTIDE SEQUENCE</scope>
    <source>
        <strain evidence="4">CBS 226.32</strain>
    </source>
</reference>
<evidence type="ECO:0000256" key="1">
    <source>
        <dbReference type="SAM" id="MobiDB-lite"/>
    </source>
</evidence>
<keyword evidence="2" id="KW-0812">Transmembrane</keyword>
<dbReference type="Pfam" id="PF23585">
    <property type="entry name" value="DUF7137"/>
    <property type="match status" value="1"/>
</dbReference>
<feature type="region of interest" description="Disordered" evidence="1">
    <location>
        <begin position="57"/>
        <end position="79"/>
    </location>
</feature>
<accession>A0A8H7RMA9</accession>
<evidence type="ECO:0000313" key="5">
    <source>
        <dbReference type="Proteomes" id="UP000650833"/>
    </source>
</evidence>
<evidence type="ECO:0000256" key="2">
    <source>
        <dbReference type="SAM" id="Phobius"/>
    </source>
</evidence>
<feature type="transmembrane region" description="Helical" evidence="2">
    <location>
        <begin position="242"/>
        <end position="261"/>
    </location>
</feature>
<keyword evidence="5" id="KW-1185">Reference proteome</keyword>
<dbReference type="PANTHER" id="PTHR42028">
    <property type="entry name" value="CHROMOSOME 1, WHOLE GENOME SHOTGUN SEQUENCE"/>
    <property type="match status" value="1"/>
</dbReference>
<dbReference type="AlphaFoldDB" id="A0A8H7RMA9"/>
<protein>
    <recommendedName>
        <fullName evidence="3">DUF7137 domain-containing protein</fullName>
    </recommendedName>
</protein>
<feature type="domain" description="DUF7137" evidence="3">
    <location>
        <begin position="93"/>
        <end position="225"/>
    </location>
</feature>
<dbReference type="Proteomes" id="UP000650833">
    <property type="component" value="Unassembled WGS sequence"/>
</dbReference>
<dbReference type="InterPro" id="IPR055561">
    <property type="entry name" value="DUF7137"/>
</dbReference>
<dbReference type="EMBL" id="JAEPRC010000029">
    <property type="protein sequence ID" value="KAG2214109.1"/>
    <property type="molecule type" value="Genomic_DNA"/>
</dbReference>
<comment type="caution">
    <text evidence="4">The sequence shown here is derived from an EMBL/GenBank/DDBJ whole genome shotgun (WGS) entry which is preliminary data.</text>
</comment>